<dbReference type="PROSITE" id="PS50181">
    <property type="entry name" value="FBOX"/>
    <property type="match status" value="1"/>
</dbReference>
<protein>
    <recommendedName>
        <fullName evidence="1">F-box domain-containing protein</fullName>
    </recommendedName>
</protein>
<dbReference type="InterPro" id="IPR032675">
    <property type="entry name" value="LRR_dom_sf"/>
</dbReference>
<organism evidence="2 3">
    <name type="scientific">Thlaspi arvense</name>
    <name type="common">Field penny-cress</name>
    <dbReference type="NCBI Taxonomy" id="13288"/>
    <lineage>
        <taxon>Eukaryota</taxon>
        <taxon>Viridiplantae</taxon>
        <taxon>Streptophyta</taxon>
        <taxon>Embryophyta</taxon>
        <taxon>Tracheophyta</taxon>
        <taxon>Spermatophyta</taxon>
        <taxon>Magnoliopsida</taxon>
        <taxon>eudicotyledons</taxon>
        <taxon>Gunneridae</taxon>
        <taxon>Pentapetalae</taxon>
        <taxon>rosids</taxon>
        <taxon>malvids</taxon>
        <taxon>Brassicales</taxon>
        <taxon>Brassicaceae</taxon>
        <taxon>Thlaspideae</taxon>
        <taxon>Thlaspi</taxon>
    </lineage>
</organism>
<dbReference type="InterPro" id="IPR006566">
    <property type="entry name" value="FBD"/>
</dbReference>
<gene>
    <name evidence="2" type="ORF">TAV2_LOCUS2108</name>
</gene>
<evidence type="ECO:0000313" key="2">
    <source>
        <dbReference type="EMBL" id="CAH2033839.1"/>
    </source>
</evidence>
<dbReference type="EMBL" id="OU466857">
    <property type="protein sequence ID" value="CAH2033839.1"/>
    <property type="molecule type" value="Genomic_DNA"/>
</dbReference>
<dbReference type="InterPro" id="IPR036047">
    <property type="entry name" value="F-box-like_dom_sf"/>
</dbReference>
<feature type="domain" description="F-box" evidence="1">
    <location>
        <begin position="57"/>
        <end position="105"/>
    </location>
</feature>
<dbReference type="PANTHER" id="PTHR31900:SF34">
    <property type="entry name" value="EMB|CAB62440.1-RELATED"/>
    <property type="match status" value="1"/>
</dbReference>
<name>A0AAU9R520_THLAR</name>
<dbReference type="Pfam" id="PF08387">
    <property type="entry name" value="FBD"/>
    <property type="match status" value="1"/>
</dbReference>
<dbReference type="InterPro" id="IPR053781">
    <property type="entry name" value="F-box_AtFBL13-like"/>
</dbReference>
<dbReference type="CDD" id="cd22160">
    <property type="entry name" value="F-box_AtFBL13-like"/>
    <property type="match status" value="1"/>
</dbReference>
<keyword evidence="3" id="KW-1185">Reference proteome</keyword>
<dbReference type="AlphaFoldDB" id="A0AAU9R520"/>
<evidence type="ECO:0000313" key="3">
    <source>
        <dbReference type="Proteomes" id="UP000836841"/>
    </source>
</evidence>
<feature type="non-terminal residue" evidence="2">
    <location>
        <position position="469"/>
    </location>
</feature>
<dbReference type="InterPro" id="IPR055411">
    <property type="entry name" value="LRR_FXL15/At3g58940/PEG3-like"/>
</dbReference>
<sequence>RRERELRSKQGRGFRYWEQYIASMSCLSCWSFLWDIMPDTRHLPITLPETEGCQRIENRICDLPDDLLLRILYFVPTKEAFATAILSKRWRPVWTMLPELTFKDEGSESLGRFIEESLKLHKAPKLQSLIVELGPRCLVNVDVGKWVENAVDRGVEYLQFYLLWSAEPTRFPKSLYTCETLVRLTLSNKILVDVSSLARLPSLLSLRLLCVVYKDEGSLVKLLSSSPVLQHLTVERHKDDKVTNFTVKVSSLQTLFYYWKDEDEDDDDLFGSLVIDSPALTKLDLFGVWEDCLIENMPCLDVSSIGCVHNPNENFLRSLSSVKHLKFFLTKSMVACCNAIHFSRLTEFRFFPYISVDWLEPFMLLLQNSPKLKTLTIETVDPGGLPPSWNQPSSVPGCLSSHLEIFRWSYYEGREVGKQLLSYILANSKCLKTVEIFMETCNLEEKRKEIESMPRISTSSRLLFPTVLE</sequence>
<dbReference type="SMART" id="SM00579">
    <property type="entry name" value="FBD"/>
    <property type="match status" value="1"/>
</dbReference>
<dbReference type="Pfam" id="PF00646">
    <property type="entry name" value="F-box"/>
    <property type="match status" value="1"/>
</dbReference>
<dbReference type="InterPro" id="IPR001810">
    <property type="entry name" value="F-box_dom"/>
</dbReference>
<dbReference type="Pfam" id="PF24758">
    <property type="entry name" value="LRR_At5g56370"/>
    <property type="match status" value="1"/>
</dbReference>
<reference evidence="2 3" key="1">
    <citation type="submission" date="2022-03" db="EMBL/GenBank/DDBJ databases">
        <authorList>
            <person name="Nunn A."/>
            <person name="Chopra R."/>
            <person name="Nunn A."/>
            <person name="Contreras Garrido A."/>
        </authorList>
    </citation>
    <scope>NUCLEOTIDE SEQUENCE [LARGE SCALE GENOMIC DNA]</scope>
</reference>
<dbReference type="Gene3D" id="3.80.10.10">
    <property type="entry name" value="Ribonuclease Inhibitor"/>
    <property type="match status" value="1"/>
</dbReference>
<accession>A0AAU9R520</accession>
<dbReference type="SUPFAM" id="SSF81383">
    <property type="entry name" value="F-box domain"/>
    <property type="match status" value="1"/>
</dbReference>
<proteinExistence type="predicted"/>
<dbReference type="SUPFAM" id="SSF52047">
    <property type="entry name" value="RNI-like"/>
    <property type="match status" value="1"/>
</dbReference>
<dbReference type="Proteomes" id="UP000836841">
    <property type="component" value="Chromosome 1"/>
</dbReference>
<dbReference type="PANTHER" id="PTHR31900">
    <property type="entry name" value="F-BOX/RNI SUPERFAMILY PROTEIN-RELATED"/>
    <property type="match status" value="1"/>
</dbReference>
<evidence type="ECO:0000259" key="1">
    <source>
        <dbReference type="PROSITE" id="PS50181"/>
    </source>
</evidence>
<dbReference type="InterPro" id="IPR050232">
    <property type="entry name" value="FBL13/AtMIF1-like"/>
</dbReference>